<dbReference type="InterPro" id="IPR024843">
    <property type="entry name" value="Dapper"/>
</dbReference>
<dbReference type="EMBL" id="JARO02014763">
    <property type="protein sequence ID" value="KPP58066.1"/>
    <property type="molecule type" value="Genomic_DNA"/>
</dbReference>
<comment type="caution">
    <text evidence="5">The sequence shown here is derived from an EMBL/GenBank/DDBJ whole genome shotgun (WGS) entry which is preliminary data.</text>
</comment>
<evidence type="ECO:0000256" key="4">
    <source>
        <dbReference type="SAM" id="MobiDB-lite"/>
    </source>
</evidence>
<name>A0A0P7TKD5_SCLFO</name>
<reference evidence="5 6" key="1">
    <citation type="submission" date="2015-08" db="EMBL/GenBank/DDBJ databases">
        <title>The genome of the Asian arowana (Scleropages formosus).</title>
        <authorList>
            <person name="Tan M.H."/>
            <person name="Gan H.M."/>
            <person name="Croft L.J."/>
            <person name="Austin C.M."/>
        </authorList>
    </citation>
    <scope>NUCLEOTIDE SEQUENCE [LARGE SCALE GENOMIC DNA]</scope>
    <source>
        <strain evidence="5">Aro1</strain>
    </source>
</reference>
<evidence type="ECO:0000256" key="3">
    <source>
        <dbReference type="SAM" id="Coils"/>
    </source>
</evidence>
<feature type="compositionally biased region" description="Basic and acidic residues" evidence="4">
    <location>
        <begin position="544"/>
        <end position="569"/>
    </location>
</feature>
<feature type="coiled-coil region" evidence="3">
    <location>
        <begin position="62"/>
        <end position="89"/>
    </location>
</feature>
<feature type="region of interest" description="Disordered" evidence="4">
    <location>
        <begin position="460"/>
        <end position="510"/>
    </location>
</feature>
<feature type="compositionally biased region" description="Low complexity" evidence="4">
    <location>
        <begin position="594"/>
        <end position="607"/>
    </location>
</feature>
<dbReference type="Proteomes" id="UP000034805">
    <property type="component" value="Unassembled WGS sequence"/>
</dbReference>
<feature type="compositionally biased region" description="Low complexity" evidence="4">
    <location>
        <begin position="691"/>
        <end position="708"/>
    </location>
</feature>
<gene>
    <name evidence="5" type="ORF">Z043_124146</name>
</gene>
<protein>
    <submittedName>
        <fullName evidence="5">Dapper2-like</fullName>
    </submittedName>
</protein>
<feature type="region of interest" description="Disordered" evidence="4">
    <location>
        <begin position="189"/>
        <end position="224"/>
    </location>
</feature>
<proteinExistence type="inferred from homology"/>
<dbReference type="GO" id="GO:1900108">
    <property type="term" value="P:negative regulation of nodal signaling pathway"/>
    <property type="evidence" value="ECO:0007669"/>
    <property type="project" value="TreeGrafter"/>
</dbReference>
<evidence type="ECO:0000313" key="5">
    <source>
        <dbReference type="EMBL" id="KPP58066.1"/>
    </source>
</evidence>
<dbReference type="PANTHER" id="PTHR15919">
    <property type="entry name" value="DAPPER-RELATED"/>
    <property type="match status" value="1"/>
</dbReference>
<dbReference type="Pfam" id="PF15268">
    <property type="entry name" value="Dapper"/>
    <property type="match status" value="3"/>
</dbReference>
<dbReference type="GO" id="GO:0005737">
    <property type="term" value="C:cytoplasm"/>
    <property type="evidence" value="ECO:0007669"/>
    <property type="project" value="TreeGrafter"/>
</dbReference>
<keyword evidence="2 3" id="KW-0175">Coiled coil</keyword>
<feature type="compositionally biased region" description="Basic and acidic residues" evidence="4">
    <location>
        <begin position="631"/>
        <end position="641"/>
    </location>
</feature>
<feature type="compositionally biased region" description="Polar residues" evidence="4">
    <location>
        <begin position="486"/>
        <end position="500"/>
    </location>
</feature>
<organism evidence="5 6">
    <name type="scientific">Scleropages formosus</name>
    <name type="common">Asian bonytongue</name>
    <name type="synonym">Osteoglossum formosum</name>
    <dbReference type="NCBI Taxonomy" id="113540"/>
    <lineage>
        <taxon>Eukaryota</taxon>
        <taxon>Metazoa</taxon>
        <taxon>Chordata</taxon>
        <taxon>Craniata</taxon>
        <taxon>Vertebrata</taxon>
        <taxon>Euteleostomi</taxon>
        <taxon>Actinopterygii</taxon>
        <taxon>Neopterygii</taxon>
        <taxon>Teleostei</taxon>
        <taxon>Osteoglossocephala</taxon>
        <taxon>Osteoglossomorpha</taxon>
        <taxon>Osteoglossiformes</taxon>
        <taxon>Osteoglossidae</taxon>
        <taxon>Scleropages</taxon>
    </lineage>
</organism>
<accession>A0A0P7TKD5</accession>
<evidence type="ECO:0000256" key="2">
    <source>
        <dbReference type="ARBA" id="ARBA00023054"/>
    </source>
</evidence>
<feature type="region of interest" description="Disordered" evidence="4">
    <location>
        <begin position="522"/>
        <end position="666"/>
    </location>
</feature>
<evidence type="ECO:0000313" key="6">
    <source>
        <dbReference type="Proteomes" id="UP000034805"/>
    </source>
</evidence>
<dbReference type="PANTHER" id="PTHR15919:SF13">
    <property type="entry name" value="DAPPER HOMOLOG 2"/>
    <property type="match status" value="1"/>
</dbReference>
<dbReference type="STRING" id="113540.ENSSFOP00015004474"/>
<comment type="similarity">
    <text evidence="1">Belongs to the dapper family.</text>
</comment>
<dbReference type="AlphaFoldDB" id="A0A0P7TKD5"/>
<feature type="region of interest" description="Disordered" evidence="4">
    <location>
        <begin position="681"/>
        <end position="724"/>
    </location>
</feature>
<sequence>MLSRRSNASPLSAPAVLDRARVGERLHAALAGLRELHVLREKQADMVRWALRAEPPRARAAAAEEEEEERRLEETLGALREQLSRLRRQDVGLKSHLQQLDQQISELKLDVCKASTEQLESDSRPSSGERETSTTFSRWLKVSFSQDSRHLSAVGFYDLSDGGSGSLSNSCTSVYSECLSSSQSSLLPHHHLVGGHSEASRRRSADESAAQAEPPRGSGVRLGSSRIRAGSGIADRAKPRPVSTGDLDKVLISSKSMDVSKSSGCHSVHFCASNPKYQSDLVSRNSSEVYRYPSPLHAVALQSPLFSLTWEVATSLAEPSASQSRPSSSSDLLEGPSVCFENRSAEYISELLQRNLSKAGYQSETWRDRFQSTTTTLNKSPAEGSKVSTSVSSLAPKFWDKSSLLHPKNLRMDTEKTGRCGISSDSSLNRVEELSMFSQNSYPAGPSPGRDAETKGVAVLLDSPKGDKLGGGEQPSRESSCPGESLQATEPLASSTNKGQGSEMPLPGTSQLEFVHAQFVPAGSRQVKVRQADRKAKAVKVKRRSSEKLRPSCDRGRDAIGRVDRHTDGSPKQSRAGRASGDPPKHPAEGGFRSCSESSVLASSLPSIPCFQAQGDPAPQPSKAQRAQPSRAERVPVDPGRKRQTVQKLQSAVETVGGPPAPLPPLCLLLWRAESSEGELSDFTANRFGDSESSQGSQSPSDSDSSLSLEEDEDGAGLVWAEAAVGPTAAGVPLQQPRPEPPACRIKASRALKKKIRRFQPAALKVMTMV</sequence>
<evidence type="ECO:0000256" key="1">
    <source>
        <dbReference type="ARBA" id="ARBA00010807"/>
    </source>
</evidence>